<dbReference type="RefSeq" id="WP_404675100.1">
    <property type="nucleotide sequence ID" value="NZ_JBJDOT010000007.1"/>
</dbReference>
<comment type="caution">
    <text evidence="1">The sequence shown here is derived from an EMBL/GenBank/DDBJ whole genome shotgun (WGS) entry which is preliminary data.</text>
</comment>
<keyword evidence="2" id="KW-1185">Reference proteome</keyword>
<gene>
    <name evidence="1" type="ORF">ACI2JU_07380</name>
</gene>
<protein>
    <submittedName>
        <fullName evidence="1">Uncharacterized protein</fullName>
    </submittedName>
</protein>
<organism evidence="1 2">
    <name type="scientific">Pseudoalteromonas rhizosphaerae</name>
    <dbReference type="NCBI Taxonomy" id="2518973"/>
    <lineage>
        <taxon>Bacteria</taxon>
        <taxon>Pseudomonadati</taxon>
        <taxon>Pseudomonadota</taxon>
        <taxon>Gammaproteobacteria</taxon>
        <taxon>Alteromonadales</taxon>
        <taxon>Pseudoalteromonadaceae</taxon>
        <taxon>Pseudoalteromonas</taxon>
    </lineage>
</organism>
<dbReference type="EMBL" id="JBJDOT010000007">
    <property type="protein sequence ID" value="MFK3863692.1"/>
    <property type="molecule type" value="Genomic_DNA"/>
</dbReference>
<accession>A0ABW8KV91</accession>
<reference evidence="1 2" key="1">
    <citation type="submission" date="2024-11" db="EMBL/GenBank/DDBJ databases">
        <title>The Natural Products Discovery Center: Release of the First 8490 Sequenced Strains for Exploring Actinobacteria Biosynthetic Diversity.</title>
        <authorList>
            <person name="Kalkreuter E."/>
            <person name="Kautsar S.A."/>
            <person name="Yang D."/>
            <person name="Bader C.D."/>
            <person name="Teijaro C.N."/>
            <person name="Fluegel L."/>
            <person name="Davis C.M."/>
            <person name="Simpson J.R."/>
            <person name="Lauterbach L."/>
            <person name="Steele A.D."/>
            <person name="Gui C."/>
            <person name="Meng S."/>
            <person name="Li G."/>
            <person name="Viehrig K."/>
            <person name="Ye F."/>
            <person name="Su P."/>
            <person name="Kiefer A.F."/>
            <person name="Nichols A."/>
            <person name="Cepeda A.J."/>
            <person name="Yan W."/>
            <person name="Fan B."/>
            <person name="Jiang Y."/>
            <person name="Adhikari A."/>
            <person name="Zheng C.-J."/>
            <person name="Schuster L."/>
            <person name="Cowan T.M."/>
            <person name="Smanski M.J."/>
            <person name="Chevrette M.G."/>
            <person name="De Carvalho L.P.S."/>
            <person name="Shen B."/>
        </authorList>
    </citation>
    <scope>NUCLEOTIDE SEQUENCE [LARGE SCALE GENOMIC DNA]</scope>
    <source>
        <strain evidence="1 2">NPDC078403</strain>
    </source>
</reference>
<sequence length="233" mass="27914">MVAIKKSKLNIHKLKKDDFLFSNEERALNIFLVEDEGLIIVEYLFEDVLNSVFFRADNLKKIPTEFRFEEFNGKTAETNIENHQVVEKIEIDLNTGNEFINGFVIKQNEVVYQCRYGRYNNTTEPTLWERFKFSEEQFKINEMKMQETFSTFKDMVFNEKVNFLRGKFRKIYKSRWELGLTPEECFMSKIEVEKYAEDELFLDALKKVLQLEKNLTNKTVQEMYFNITFQGKV</sequence>
<evidence type="ECO:0000313" key="2">
    <source>
        <dbReference type="Proteomes" id="UP001620262"/>
    </source>
</evidence>
<dbReference type="Proteomes" id="UP001620262">
    <property type="component" value="Unassembled WGS sequence"/>
</dbReference>
<name>A0ABW8KV91_9GAMM</name>
<proteinExistence type="predicted"/>
<evidence type="ECO:0000313" key="1">
    <source>
        <dbReference type="EMBL" id="MFK3863692.1"/>
    </source>
</evidence>